<dbReference type="AlphaFoldDB" id="A0A0M9FV90"/>
<keyword evidence="5" id="KW-1185">Reference proteome</keyword>
<gene>
    <name evidence="4" type="ORF">ABB37_07509</name>
</gene>
<keyword evidence="1" id="KW-0175">Coiled coil</keyword>
<dbReference type="EMBL" id="LGTL01000019">
    <property type="protein sequence ID" value="KPA76657.1"/>
    <property type="molecule type" value="Genomic_DNA"/>
</dbReference>
<feature type="signal peptide" evidence="3">
    <location>
        <begin position="1"/>
        <end position="22"/>
    </location>
</feature>
<protein>
    <recommendedName>
        <fullName evidence="6">Transmembrane protein</fullName>
    </recommendedName>
</protein>
<proteinExistence type="predicted"/>
<evidence type="ECO:0000256" key="3">
    <source>
        <dbReference type="SAM" id="SignalP"/>
    </source>
</evidence>
<evidence type="ECO:0008006" key="6">
    <source>
        <dbReference type="Google" id="ProtNLM"/>
    </source>
</evidence>
<name>A0A0M9FV90_LEPPY</name>
<feature type="transmembrane region" description="Helical" evidence="2">
    <location>
        <begin position="168"/>
        <end position="195"/>
    </location>
</feature>
<evidence type="ECO:0000313" key="5">
    <source>
        <dbReference type="Proteomes" id="UP000037923"/>
    </source>
</evidence>
<keyword evidence="2" id="KW-0812">Transmembrane</keyword>
<comment type="caution">
    <text evidence="4">The sequence shown here is derived from an EMBL/GenBank/DDBJ whole genome shotgun (WGS) entry which is preliminary data.</text>
</comment>
<feature type="chain" id="PRO_5005835931" description="Transmembrane protein" evidence="3">
    <location>
        <begin position="23"/>
        <end position="202"/>
    </location>
</feature>
<dbReference type="VEuPathDB" id="TriTrypDB:LpyrH10_19_0600"/>
<organism evidence="4 5">
    <name type="scientific">Leptomonas pyrrhocoris</name>
    <name type="common">Firebug parasite</name>
    <dbReference type="NCBI Taxonomy" id="157538"/>
    <lineage>
        <taxon>Eukaryota</taxon>
        <taxon>Discoba</taxon>
        <taxon>Euglenozoa</taxon>
        <taxon>Kinetoplastea</taxon>
        <taxon>Metakinetoplastina</taxon>
        <taxon>Trypanosomatida</taxon>
        <taxon>Trypanosomatidae</taxon>
        <taxon>Leishmaniinae</taxon>
        <taxon>Leptomonas</taxon>
    </lineage>
</organism>
<feature type="transmembrane region" description="Helical" evidence="2">
    <location>
        <begin position="123"/>
        <end position="147"/>
    </location>
</feature>
<sequence length="202" mass="23536">MRRKLHFHELLFLLVLFNSLLEEKKYVICAREETALDSEREERKEHAKKAKNEKTTSKTSSKRFFSISLCFFFVSYSFFVLKRKHLPVVCLRACVCVLFNFFFLLMAHHAIKHTRKGAASHSLVLLLFLFLPSHFFVSGVPVLFFLPSRTAPNLQRGRKKVALPYAKATRAIFFVVHAAHIQFGCVIQYLSIYVYSEWPKGK</sequence>
<dbReference type="GeneID" id="26907794"/>
<feature type="coiled-coil region" evidence="1">
    <location>
        <begin position="29"/>
        <end position="56"/>
    </location>
</feature>
<reference evidence="4 5" key="1">
    <citation type="submission" date="2015-07" db="EMBL/GenBank/DDBJ databases">
        <title>High-quality genome of monoxenous trypanosomatid Leptomonas pyrrhocoris.</title>
        <authorList>
            <person name="Flegontov P."/>
            <person name="Butenko A."/>
            <person name="Firsov S."/>
            <person name="Vlcek C."/>
            <person name="Logacheva M.D."/>
            <person name="Field M."/>
            <person name="Filatov D."/>
            <person name="Flegontova O."/>
            <person name="Gerasimov E."/>
            <person name="Jackson A.P."/>
            <person name="Kelly S."/>
            <person name="Opperdoes F."/>
            <person name="O'Reilly A."/>
            <person name="Votypka J."/>
            <person name="Yurchenko V."/>
            <person name="Lukes J."/>
        </authorList>
    </citation>
    <scope>NUCLEOTIDE SEQUENCE [LARGE SCALE GENOMIC DNA]</scope>
    <source>
        <strain evidence="4">H10</strain>
    </source>
</reference>
<evidence type="ECO:0000256" key="2">
    <source>
        <dbReference type="SAM" id="Phobius"/>
    </source>
</evidence>
<keyword evidence="2" id="KW-0472">Membrane</keyword>
<keyword evidence="3" id="KW-0732">Signal</keyword>
<evidence type="ECO:0000313" key="4">
    <source>
        <dbReference type="EMBL" id="KPA76657.1"/>
    </source>
</evidence>
<evidence type="ECO:0000256" key="1">
    <source>
        <dbReference type="SAM" id="Coils"/>
    </source>
</evidence>
<dbReference type="RefSeq" id="XP_015655096.1">
    <property type="nucleotide sequence ID" value="XM_015806174.1"/>
</dbReference>
<feature type="transmembrane region" description="Helical" evidence="2">
    <location>
        <begin position="64"/>
        <end position="81"/>
    </location>
</feature>
<accession>A0A0M9FV90</accession>
<feature type="transmembrane region" description="Helical" evidence="2">
    <location>
        <begin position="88"/>
        <end position="111"/>
    </location>
</feature>
<dbReference type="Proteomes" id="UP000037923">
    <property type="component" value="Unassembled WGS sequence"/>
</dbReference>
<keyword evidence="2" id="KW-1133">Transmembrane helix</keyword>